<sequence>MIVKLPNPFFNQTLPSTSPEKLPNLSRRGFLIKSSLFVTSASLLTTSIPVHGALTLSSNHERPTLIILQNPIGFTGEQYDSIAQVYHLGNGYRLYNPRLMRFHSIDSLSPFNEGGFNGYSYCLNDPINLVDPTGHISWQAGVSIGLGVLALVIGVVTLGAGIAASAGLMTGAAAISTAAALKAGLAVTSGVTGIISGGLGIASGAIEEINPTASTQLGYAALAFGITSAATGIGSLIAGARVTANASSQLIRSPLNPSLIASPKSGQVTLKLTDSIAHYNPRFVAKSLHRVFHGSEPFQRIAITGDKAPALFRGTNFLANSYAQQLSNQTGKQVIELARRGSAAIPQSRRASSVPSIINASTAITKSPMWTPARLFGLSRVIYSSGMIGRSVLAT</sequence>
<organism evidence="2 3">
    <name type="scientific">Spartinivicinus marinus</name>
    <dbReference type="NCBI Taxonomy" id="2994442"/>
    <lineage>
        <taxon>Bacteria</taxon>
        <taxon>Pseudomonadati</taxon>
        <taxon>Pseudomonadota</taxon>
        <taxon>Gammaproteobacteria</taxon>
        <taxon>Oceanospirillales</taxon>
        <taxon>Zooshikellaceae</taxon>
        <taxon>Spartinivicinus</taxon>
    </lineage>
</organism>
<name>A0A853I0P7_9GAMM</name>
<keyword evidence="1" id="KW-1133">Transmembrane helix</keyword>
<keyword evidence="3" id="KW-1185">Reference proteome</keyword>
<evidence type="ECO:0000313" key="2">
    <source>
        <dbReference type="EMBL" id="NYZ64962.1"/>
    </source>
</evidence>
<protein>
    <submittedName>
        <fullName evidence="2">RHS repeat-associated core domain-containing protein</fullName>
    </submittedName>
</protein>
<proteinExistence type="predicted"/>
<evidence type="ECO:0000256" key="1">
    <source>
        <dbReference type="SAM" id="Phobius"/>
    </source>
</evidence>
<dbReference type="AlphaFoldDB" id="A0A853I0P7"/>
<feature type="transmembrane region" description="Helical" evidence="1">
    <location>
        <begin position="144"/>
        <end position="171"/>
    </location>
</feature>
<keyword evidence="1" id="KW-0812">Transmembrane</keyword>
<dbReference type="PANTHER" id="PTHR32305:SF15">
    <property type="entry name" value="PROTEIN RHSA-RELATED"/>
    <property type="match status" value="1"/>
</dbReference>
<dbReference type="InterPro" id="IPR050708">
    <property type="entry name" value="T6SS_VgrG/RHS"/>
</dbReference>
<feature type="transmembrane region" description="Helical" evidence="1">
    <location>
        <begin position="183"/>
        <end position="206"/>
    </location>
</feature>
<dbReference type="NCBIfam" id="TIGR03696">
    <property type="entry name" value="Rhs_assc_core"/>
    <property type="match status" value="1"/>
</dbReference>
<comment type="caution">
    <text evidence="2">The sequence shown here is derived from an EMBL/GenBank/DDBJ whole genome shotgun (WGS) entry which is preliminary data.</text>
</comment>
<gene>
    <name evidence="2" type="ORF">H0A36_03010</name>
</gene>
<dbReference type="InterPro" id="IPR022385">
    <property type="entry name" value="Rhs_assc_core"/>
</dbReference>
<accession>A0A853I0P7</accession>
<keyword evidence="1" id="KW-0472">Membrane</keyword>
<evidence type="ECO:0000313" key="3">
    <source>
        <dbReference type="Proteomes" id="UP000569732"/>
    </source>
</evidence>
<dbReference type="Gene3D" id="2.180.10.10">
    <property type="entry name" value="RHS repeat-associated core"/>
    <property type="match status" value="1"/>
</dbReference>
<dbReference type="PANTHER" id="PTHR32305">
    <property type="match status" value="1"/>
</dbReference>
<dbReference type="EMBL" id="JACCKB010000003">
    <property type="protein sequence ID" value="NYZ64962.1"/>
    <property type="molecule type" value="Genomic_DNA"/>
</dbReference>
<reference evidence="2 3" key="1">
    <citation type="submission" date="2020-07" db="EMBL/GenBank/DDBJ databases">
        <title>Endozoicomonas sp. nov., isolated from sediment.</title>
        <authorList>
            <person name="Gu T."/>
        </authorList>
    </citation>
    <scope>NUCLEOTIDE SEQUENCE [LARGE SCALE GENOMIC DNA]</scope>
    <source>
        <strain evidence="2 3">SM1973</strain>
    </source>
</reference>
<dbReference type="Proteomes" id="UP000569732">
    <property type="component" value="Unassembled WGS sequence"/>
</dbReference>
<feature type="transmembrane region" description="Helical" evidence="1">
    <location>
        <begin position="218"/>
        <end position="242"/>
    </location>
</feature>